<comment type="similarity">
    <text evidence="3 9">Belongs to the carotenoid/retinoid oxidoreductase family.</text>
</comment>
<name>A0ABZ0I358_9GAMM</name>
<dbReference type="InterPro" id="IPR008150">
    <property type="entry name" value="Phytoene_DH_bac_CS"/>
</dbReference>
<dbReference type="InterPro" id="IPR036188">
    <property type="entry name" value="FAD/NAD-bd_sf"/>
</dbReference>
<evidence type="ECO:0000256" key="4">
    <source>
        <dbReference type="ARBA" id="ARBA00022630"/>
    </source>
</evidence>
<evidence type="ECO:0000256" key="2">
    <source>
        <dbReference type="ARBA" id="ARBA00004829"/>
    </source>
</evidence>
<evidence type="ECO:0000256" key="8">
    <source>
        <dbReference type="ARBA" id="ARBA00031986"/>
    </source>
</evidence>
<organism evidence="11 12">
    <name type="scientific">Congregibacter variabilis</name>
    <dbReference type="NCBI Taxonomy" id="3081200"/>
    <lineage>
        <taxon>Bacteria</taxon>
        <taxon>Pseudomonadati</taxon>
        <taxon>Pseudomonadota</taxon>
        <taxon>Gammaproteobacteria</taxon>
        <taxon>Cellvibrionales</taxon>
        <taxon>Halieaceae</taxon>
        <taxon>Congregibacter</taxon>
    </lineage>
</organism>
<evidence type="ECO:0000256" key="6">
    <source>
        <dbReference type="ARBA" id="ARBA00022827"/>
    </source>
</evidence>
<protein>
    <recommendedName>
        <fullName evidence="8">Phytoene dehydrogenase</fullName>
    </recommendedName>
</protein>
<dbReference type="SUPFAM" id="SSF51905">
    <property type="entry name" value="FAD/NAD(P)-binding domain"/>
    <property type="match status" value="1"/>
</dbReference>
<proteinExistence type="inferred from homology"/>
<keyword evidence="7 9" id="KW-0560">Oxidoreductase</keyword>
<dbReference type="InterPro" id="IPR014105">
    <property type="entry name" value="Carotenoid/retinoid_OxRdtase"/>
</dbReference>
<dbReference type="RefSeq" id="WP_407348134.1">
    <property type="nucleotide sequence ID" value="NZ_CP136864.1"/>
</dbReference>
<feature type="domain" description="Amine oxidase" evidence="10">
    <location>
        <begin position="27"/>
        <end position="495"/>
    </location>
</feature>
<evidence type="ECO:0000259" key="10">
    <source>
        <dbReference type="Pfam" id="PF01593"/>
    </source>
</evidence>
<dbReference type="PANTHER" id="PTHR43734:SF3">
    <property type="entry name" value="B-CAROTENE KETOLASE"/>
    <property type="match status" value="1"/>
</dbReference>
<dbReference type="InterPro" id="IPR002937">
    <property type="entry name" value="Amino_oxidase"/>
</dbReference>
<evidence type="ECO:0000256" key="7">
    <source>
        <dbReference type="ARBA" id="ARBA00023002"/>
    </source>
</evidence>
<accession>A0ABZ0I358</accession>
<dbReference type="Gene3D" id="3.50.50.60">
    <property type="entry name" value="FAD/NAD(P)-binding domain"/>
    <property type="match status" value="2"/>
</dbReference>
<gene>
    <name evidence="11" type="ORF">R0135_17160</name>
</gene>
<evidence type="ECO:0000256" key="3">
    <source>
        <dbReference type="ARBA" id="ARBA00006046"/>
    </source>
</evidence>
<dbReference type="Pfam" id="PF01593">
    <property type="entry name" value="Amino_oxidase"/>
    <property type="match status" value="1"/>
</dbReference>
<comment type="cofactor">
    <cofactor evidence="1">
        <name>FAD</name>
        <dbReference type="ChEBI" id="CHEBI:57692"/>
    </cofactor>
</comment>
<evidence type="ECO:0000313" key="12">
    <source>
        <dbReference type="Proteomes" id="UP001626537"/>
    </source>
</evidence>
<comment type="pathway">
    <text evidence="2 9">Carotenoid biosynthesis.</text>
</comment>
<dbReference type="Proteomes" id="UP001626537">
    <property type="component" value="Chromosome"/>
</dbReference>
<dbReference type="PANTHER" id="PTHR43734">
    <property type="entry name" value="PHYTOENE DESATURASE"/>
    <property type="match status" value="1"/>
</dbReference>
<evidence type="ECO:0000256" key="9">
    <source>
        <dbReference type="RuleBase" id="RU362075"/>
    </source>
</evidence>
<keyword evidence="6" id="KW-0274">FAD</keyword>
<keyword evidence="5 9" id="KW-0125">Carotenoid biosynthesis</keyword>
<dbReference type="PROSITE" id="PS00982">
    <property type="entry name" value="PHYTOENE_DH"/>
    <property type="match status" value="1"/>
</dbReference>
<evidence type="ECO:0000313" key="11">
    <source>
        <dbReference type="EMBL" id="WOJ93486.1"/>
    </source>
</evidence>
<evidence type="ECO:0000256" key="1">
    <source>
        <dbReference type="ARBA" id="ARBA00001974"/>
    </source>
</evidence>
<dbReference type="EMBL" id="CP136864">
    <property type="protein sequence ID" value="WOJ93486.1"/>
    <property type="molecule type" value="Genomic_DNA"/>
</dbReference>
<keyword evidence="4" id="KW-0285">Flavoprotein</keyword>
<dbReference type="NCBIfam" id="TIGR02734">
    <property type="entry name" value="crtI_fam"/>
    <property type="match status" value="1"/>
</dbReference>
<sequence length="508" mass="56515">MNSIVSPDSPSRTGARPHAIVIGSGFGGLAAAIRLSVRGYRVTVLEKLDAPGGRAYVFRQDGFTFDAGPTIITAPFLLEELWTLCGRNFSDDVDLREMAPYFRLRFDDGDTFDYTGDPEQMRDEIRRIAPDDLDGYERFLELSATAYRLGYEQMGDMPFTKITDMLKVIPEMLKMQGLRSLHSLVRAHVKSPKLQTVLSFHPLLIGGNPYSVTAVYALISHLEQQHGVHSAMGGTGALVTAMVSLMESQGVILRCNAEVDEILVEGGEAQGVRLASGEVLRSDIVVSNADAAWTYRHLLRPEHRRHWTDRKIERSSFSSGLFVWYFGTDKRYENVPQHSVLLGPRYKGLLDDIFKHHHLADDFSLYLHRPSQLDPSLAPEGCDTFYVLAPVPHLESGTDWEAQAEPFRLAIQKRLEETVLPGLSEHVQTSLLMTPLDFQSRLLAFRGCAFSFEPKLTQSAWFRPHNVSEDVKGLYLVGAGTHPGAGIPGVITSAKVLDKVVPHAHSYA</sequence>
<reference evidence="11 12" key="1">
    <citation type="submission" date="2023-10" db="EMBL/GenBank/DDBJ databases">
        <title>Two novel species belonging to the OM43/NOR5 clade.</title>
        <authorList>
            <person name="Park M."/>
        </authorList>
    </citation>
    <scope>NUCLEOTIDE SEQUENCE [LARGE SCALE GENOMIC DNA]</scope>
    <source>
        <strain evidence="11 12">IMCC43200</strain>
    </source>
</reference>
<keyword evidence="12" id="KW-1185">Reference proteome</keyword>
<evidence type="ECO:0000256" key="5">
    <source>
        <dbReference type="ARBA" id="ARBA00022746"/>
    </source>
</evidence>